<evidence type="ECO:0000256" key="2">
    <source>
        <dbReference type="ARBA" id="ARBA00006448"/>
    </source>
</evidence>
<keyword evidence="5 7" id="KW-1133">Transmembrane helix</keyword>
<evidence type="ECO:0000259" key="8">
    <source>
        <dbReference type="Pfam" id="PF04239"/>
    </source>
</evidence>
<feature type="transmembrane region" description="Helical" evidence="7">
    <location>
        <begin position="6"/>
        <end position="23"/>
    </location>
</feature>
<organism evidence="9 10">
    <name type="scientific">Clostridium beijerinckii</name>
    <name type="common">Clostridium MP</name>
    <dbReference type="NCBI Taxonomy" id="1520"/>
    <lineage>
        <taxon>Bacteria</taxon>
        <taxon>Bacillati</taxon>
        <taxon>Bacillota</taxon>
        <taxon>Clostridia</taxon>
        <taxon>Eubacteriales</taxon>
        <taxon>Clostridiaceae</taxon>
        <taxon>Clostridium</taxon>
    </lineage>
</organism>
<evidence type="ECO:0000313" key="10">
    <source>
        <dbReference type="Proteomes" id="UP000190959"/>
    </source>
</evidence>
<evidence type="ECO:0000256" key="5">
    <source>
        <dbReference type="ARBA" id="ARBA00022989"/>
    </source>
</evidence>
<feature type="transmembrane region" description="Helical" evidence="7">
    <location>
        <begin position="60"/>
        <end position="82"/>
    </location>
</feature>
<dbReference type="RefSeq" id="WP_078116351.1">
    <property type="nucleotide sequence ID" value="NZ_MWMH01000005.1"/>
</dbReference>
<protein>
    <recommendedName>
        <fullName evidence="8">YetF C-terminal domain-containing protein</fullName>
    </recommendedName>
</protein>
<comment type="caution">
    <text evidence="9">The sequence shown here is derived from an EMBL/GenBank/DDBJ whole genome shotgun (WGS) entry which is preliminary data.</text>
</comment>
<comment type="similarity">
    <text evidence="2">Belongs to the UPF0702 family.</text>
</comment>
<name>A0A1S9N563_CLOBE</name>
<reference evidence="9 10" key="1">
    <citation type="submission" date="2017-02" db="EMBL/GenBank/DDBJ databases">
        <title>Genome sequence of Clostridium beijerinckii Br21.</title>
        <authorList>
            <person name="Fonseca B.C."/>
            <person name="Guazzaroni M.E."/>
            <person name="Riano-Pachon D.M."/>
            <person name="Reginatto V."/>
        </authorList>
    </citation>
    <scope>NUCLEOTIDE SEQUENCE [LARGE SCALE GENOMIC DNA]</scope>
    <source>
        <strain evidence="9 10">Br21</strain>
    </source>
</reference>
<dbReference type="InterPro" id="IPR023090">
    <property type="entry name" value="UPF0702_alpha/beta_dom_sf"/>
</dbReference>
<accession>A0A1S9N563</accession>
<dbReference type="PANTHER" id="PTHR34582">
    <property type="entry name" value="UPF0702 TRANSMEMBRANE PROTEIN YCAP"/>
    <property type="match status" value="1"/>
</dbReference>
<comment type="subcellular location">
    <subcellularLocation>
        <location evidence="1">Cell membrane</location>
        <topology evidence="1">Multi-pass membrane protein</topology>
    </subcellularLocation>
</comment>
<dbReference type="Proteomes" id="UP000190959">
    <property type="component" value="Unassembled WGS sequence"/>
</dbReference>
<gene>
    <name evidence="9" type="ORF">CBEIBR21_16700</name>
</gene>
<dbReference type="AlphaFoldDB" id="A0A1S9N563"/>
<dbReference type="GO" id="GO:0005886">
    <property type="term" value="C:plasma membrane"/>
    <property type="evidence" value="ECO:0007669"/>
    <property type="project" value="UniProtKB-SubCell"/>
</dbReference>
<evidence type="ECO:0000256" key="4">
    <source>
        <dbReference type="ARBA" id="ARBA00022692"/>
    </source>
</evidence>
<keyword evidence="4 7" id="KW-0812">Transmembrane</keyword>
<evidence type="ECO:0000256" key="6">
    <source>
        <dbReference type="ARBA" id="ARBA00023136"/>
    </source>
</evidence>
<feature type="transmembrane region" description="Helical" evidence="7">
    <location>
        <begin position="35"/>
        <end position="54"/>
    </location>
</feature>
<dbReference type="PANTHER" id="PTHR34582:SF6">
    <property type="entry name" value="UPF0702 TRANSMEMBRANE PROTEIN YCAP"/>
    <property type="match status" value="1"/>
</dbReference>
<dbReference type="Gene3D" id="3.30.240.20">
    <property type="entry name" value="bsu07140 like domains"/>
    <property type="match status" value="2"/>
</dbReference>
<dbReference type="InterPro" id="IPR007353">
    <property type="entry name" value="DUF421"/>
</dbReference>
<sequence>MTNLIIGTVIKTATAYVFALILARVMGRKLISQMTFFDFIVGVTIGTLTANVMVDTSNPASSSVTALVIISALSIGIGFLTIKSFKLRKIVDSEPVTLVKNGTIVEKNMKNTRMTVNELMMKMREKNAFSLADVEFALMETDGKLSVLTKADKQPVTSSQMNIKAVSEGLMKDVIIDGNLIEENLKAAGVDRNWIKGELQKQNINDLSDVFYGGIYGNKQLHISKKSKNNHEEDGKYGIE</sequence>
<evidence type="ECO:0000256" key="3">
    <source>
        <dbReference type="ARBA" id="ARBA00022475"/>
    </source>
</evidence>
<evidence type="ECO:0000256" key="7">
    <source>
        <dbReference type="SAM" id="Phobius"/>
    </source>
</evidence>
<evidence type="ECO:0000313" key="9">
    <source>
        <dbReference type="EMBL" id="OOP72565.1"/>
    </source>
</evidence>
<keyword evidence="3" id="KW-1003">Cell membrane</keyword>
<proteinExistence type="inferred from homology"/>
<evidence type="ECO:0000256" key="1">
    <source>
        <dbReference type="ARBA" id="ARBA00004651"/>
    </source>
</evidence>
<dbReference type="EMBL" id="MWMH01000005">
    <property type="protein sequence ID" value="OOP72565.1"/>
    <property type="molecule type" value="Genomic_DNA"/>
</dbReference>
<feature type="domain" description="YetF C-terminal" evidence="8">
    <location>
        <begin position="83"/>
        <end position="213"/>
    </location>
</feature>
<keyword evidence="6 7" id="KW-0472">Membrane</keyword>
<dbReference type="Pfam" id="PF04239">
    <property type="entry name" value="DUF421"/>
    <property type="match status" value="1"/>
</dbReference>